<dbReference type="AlphaFoldDB" id="A0A6J4H7P5"/>
<proteinExistence type="predicted"/>
<organism evidence="1">
    <name type="scientific">uncultured Coleofasciculus sp</name>
    <dbReference type="NCBI Taxonomy" id="1267456"/>
    <lineage>
        <taxon>Bacteria</taxon>
        <taxon>Bacillati</taxon>
        <taxon>Cyanobacteriota</taxon>
        <taxon>Cyanophyceae</taxon>
        <taxon>Coleofasciculales</taxon>
        <taxon>Coleofasciculaceae</taxon>
        <taxon>Coleofasciculus</taxon>
        <taxon>environmental samples</taxon>
    </lineage>
</organism>
<accession>A0A6J4H7P5</accession>
<reference evidence="1" key="1">
    <citation type="submission" date="2020-02" db="EMBL/GenBank/DDBJ databases">
        <authorList>
            <person name="Meier V. D."/>
        </authorList>
    </citation>
    <scope>NUCLEOTIDE SEQUENCE</scope>
    <source>
        <strain evidence="1">AVDCRST_MAG92</strain>
    </source>
</reference>
<gene>
    <name evidence="1" type="ORF">AVDCRST_MAG92-366</name>
</gene>
<name>A0A6J4H7P5_9CYAN</name>
<dbReference type="EMBL" id="CADCTM010000053">
    <property type="protein sequence ID" value="CAA9217208.1"/>
    <property type="molecule type" value="Genomic_DNA"/>
</dbReference>
<protein>
    <submittedName>
        <fullName evidence="1">Uncharacterized protein</fullName>
    </submittedName>
</protein>
<sequence length="54" mass="6066">MAALLDQVFLPSVDKFSDFVTANPLSEAIYTCPCHHLTTFFLVKVNIKTLIHSQ</sequence>
<evidence type="ECO:0000313" key="1">
    <source>
        <dbReference type="EMBL" id="CAA9217208.1"/>
    </source>
</evidence>